<feature type="compositionally biased region" description="Polar residues" evidence="1">
    <location>
        <begin position="92"/>
        <end position="101"/>
    </location>
</feature>
<dbReference type="OrthoDB" id="3050050at2759"/>
<proteinExistence type="predicted"/>
<accession>A0A4Y9Y6G7</accession>
<dbReference type="Proteomes" id="UP000298327">
    <property type="component" value="Unassembled WGS sequence"/>
</dbReference>
<dbReference type="EMBL" id="SEOQ01000715">
    <property type="protein sequence ID" value="TFY57925.1"/>
    <property type="molecule type" value="Genomic_DNA"/>
</dbReference>
<sequence>MPSRKQLPSSTPVIEISQDGTKAKCLICASCPNPPAKQWLHYENMLGHLKSQRHAHAADKDLRKKKHLEVMARRRQDIKAYRDQLNRESGDQSESSHGTSDAESDNVHGAHWQESEVIDI</sequence>
<evidence type="ECO:0000256" key="1">
    <source>
        <dbReference type="SAM" id="MobiDB-lite"/>
    </source>
</evidence>
<dbReference type="AlphaFoldDB" id="A0A4Y9Y6G7"/>
<feature type="compositionally biased region" description="Basic and acidic residues" evidence="1">
    <location>
        <begin position="74"/>
        <end position="90"/>
    </location>
</feature>
<evidence type="ECO:0000313" key="2">
    <source>
        <dbReference type="EMBL" id="TFY57925.1"/>
    </source>
</evidence>
<feature type="compositionally biased region" description="Basic and acidic residues" evidence="1">
    <location>
        <begin position="105"/>
        <end position="114"/>
    </location>
</feature>
<gene>
    <name evidence="2" type="ORF">EVG20_g8352</name>
</gene>
<organism evidence="2 3">
    <name type="scientific">Dentipellis fragilis</name>
    <dbReference type="NCBI Taxonomy" id="205917"/>
    <lineage>
        <taxon>Eukaryota</taxon>
        <taxon>Fungi</taxon>
        <taxon>Dikarya</taxon>
        <taxon>Basidiomycota</taxon>
        <taxon>Agaricomycotina</taxon>
        <taxon>Agaricomycetes</taxon>
        <taxon>Russulales</taxon>
        <taxon>Hericiaceae</taxon>
        <taxon>Dentipellis</taxon>
    </lineage>
</organism>
<name>A0A4Y9Y6G7_9AGAM</name>
<reference evidence="2 3" key="1">
    <citation type="submission" date="2019-02" db="EMBL/GenBank/DDBJ databases">
        <title>Genome sequencing of the rare red list fungi Dentipellis fragilis.</title>
        <authorList>
            <person name="Buettner E."/>
            <person name="Kellner H."/>
        </authorList>
    </citation>
    <scope>NUCLEOTIDE SEQUENCE [LARGE SCALE GENOMIC DNA]</scope>
    <source>
        <strain evidence="2 3">DSM 105465</strain>
    </source>
</reference>
<keyword evidence="3" id="KW-1185">Reference proteome</keyword>
<protein>
    <submittedName>
        <fullName evidence="2">Uncharacterized protein</fullName>
    </submittedName>
</protein>
<feature type="region of interest" description="Disordered" evidence="1">
    <location>
        <begin position="74"/>
        <end position="120"/>
    </location>
</feature>
<evidence type="ECO:0000313" key="3">
    <source>
        <dbReference type="Proteomes" id="UP000298327"/>
    </source>
</evidence>
<comment type="caution">
    <text evidence="2">The sequence shown here is derived from an EMBL/GenBank/DDBJ whole genome shotgun (WGS) entry which is preliminary data.</text>
</comment>